<accession>A0A0P7BB59</accession>
<evidence type="ECO:0000313" key="2">
    <source>
        <dbReference type="Proteomes" id="UP000050454"/>
    </source>
</evidence>
<name>A0A0P7BB59_9BACT</name>
<dbReference type="STRING" id="1605367.AFM12_13865"/>
<gene>
    <name evidence="1" type="ORF">AFM12_13865</name>
</gene>
<dbReference type="OrthoDB" id="1450972at2"/>
<proteinExistence type="predicted"/>
<keyword evidence="2" id="KW-1185">Reference proteome</keyword>
<dbReference type="Proteomes" id="UP000050454">
    <property type="component" value="Unassembled WGS sequence"/>
</dbReference>
<dbReference type="EMBL" id="LGTQ01000010">
    <property type="protein sequence ID" value="KPM47707.1"/>
    <property type="molecule type" value="Genomic_DNA"/>
</dbReference>
<dbReference type="PATRIC" id="fig|1605367.3.peg.170"/>
<reference evidence="1 2" key="1">
    <citation type="submission" date="2015-07" db="EMBL/GenBank/DDBJ databases">
        <title>The draft genome sequence of Leadbetterella sp. JN14-9.</title>
        <authorList>
            <person name="Liu Y."/>
            <person name="Du J."/>
            <person name="Shao Z."/>
        </authorList>
    </citation>
    <scope>NUCLEOTIDE SEQUENCE [LARGE SCALE GENOMIC DNA]</scope>
    <source>
        <strain evidence="1 2">JN14-9</strain>
    </source>
</reference>
<comment type="caution">
    <text evidence="1">The sequence shown here is derived from an EMBL/GenBank/DDBJ whole genome shotgun (WGS) entry which is preliminary data.</text>
</comment>
<evidence type="ECO:0008006" key="3">
    <source>
        <dbReference type="Google" id="ProtNLM"/>
    </source>
</evidence>
<organism evidence="1 2">
    <name type="scientific">Jiulongibacter sediminis</name>
    <dbReference type="NCBI Taxonomy" id="1605367"/>
    <lineage>
        <taxon>Bacteria</taxon>
        <taxon>Pseudomonadati</taxon>
        <taxon>Bacteroidota</taxon>
        <taxon>Cytophagia</taxon>
        <taxon>Cytophagales</taxon>
        <taxon>Leadbetterellaceae</taxon>
        <taxon>Jiulongibacter</taxon>
    </lineage>
</organism>
<protein>
    <recommendedName>
        <fullName evidence="3">DUF1059 domain-containing protein</fullName>
    </recommendedName>
</protein>
<dbReference type="RefSeq" id="WP_055149526.1">
    <property type="nucleotide sequence ID" value="NZ_JXSZ01000010.1"/>
</dbReference>
<evidence type="ECO:0000313" key="1">
    <source>
        <dbReference type="EMBL" id="KPM47707.1"/>
    </source>
</evidence>
<sequence length="79" mass="9134">MKIMTCKQLGGACDKVFTAENFAEMAELCKQHGIEMYQKGDQPHIEAMAQMQKMMQSPDDMNNWFQAKQKEFDNLPETN</sequence>
<dbReference type="AlphaFoldDB" id="A0A0P7BB59"/>